<name>A0A9P0EYU4_BEMTA</name>
<proteinExistence type="predicted"/>
<evidence type="ECO:0000313" key="3">
    <source>
        <dbReference type="Proteomes" id="UP001152759"/>
    </source>
</evidence>
<evidence type="ECO:0000313" key="2">
    <source>
        <dbReference type="EMBL" id="CAH0381104.1"/>
    </source>
</evidence>
<accession>A0A9P0EYU4</accession>
<dbReference type="Proteomes" id="UP001152759">
    <property type="component" value="Chromosome 1"/>
</dbReference>
<keyword evidence="1" id="KW-0732">Signal</keyword>
<dbReference type="AlphaFoldDB" id="A0A9P0EYU4"/>
<sequence length="117" mass="13181">MSLLVFLHFFIILACIQDKDQARGMGAPETDYKDWNKMKNILKAIDEFNKGGSIDDLYEDLAGDFADNSTHHIQSQQSTTVNNTTVSSAKIHTYSVRTAFGLLVGLVFNQFVYSYSF</sequence>
<protein>
    <submittedName>
        <fullName evidence="2">Uncharacterized protein</fullName>
    </submittedName>
</protein>
<evidence type="ECO:0000256" key="1">
    <source>
        <dbReference type="SAM" id="SignalP"/>
    </source>
</evidence>
<feature type="chain" id="PRO_5040182577" evidence="1">
    <location>
        <begin position="23"/>
        <end position="117"/>
    </location>
</feature>
<dbReference type="KEGG" id="btab:109041093"/>
<dbReference type="EMBL" id="OU963862">
    <property type="protein sequence ID" value="CAH0381104.1"/>
    <property type="molecule type" value="Genomic_DNA"/>
</dbReference>
<gene>
    <name evidence="2" type="ORF">BEMITA_LOCUS786</name>
</gene>
<keyword evidence="3" id="KW-1185">Reference proteome</keyword>
<organism evidence="2 3">
    <name type="scientific">Bemisia tabaci</name>
    <name type="common">Sweetpotato whitefly</name>
    <name type="synonym">Aleurodes tabaci</name>
    <dbReference type="NCBI Taxonomy" id="7038"/>
    <lineage>
        <taxon>Eukaryota</taxon>
        <taxon>Metazoa</taxon>
        <taxon>Ecdysozoa</taxon>
        <taxon>Arthropoda</taxon>
        <taxon>Hexapoda</taxon>
        <taxon>Insecta</taxon>
        <taxon>Pterygota</taxon>
        <taxon>Neoptera</taxon>
        <taxon>Paraneoptera</taxon>
        <taxon>Hemiptera</taxon>
        <taxon>Sternorrhyncha</taxon>
        <taxon>Aleyrodoidea</taxon>
        <taxon>Aleyrodidae</taxon>
        <taxon>Aleyrodinae</taxon>
        <taxon>Bemisia</taxon>
    </lineage>
</organism>
<feature type="signal peptide" evidence="1">
    <location>
        <begin position="1"/>
        <end position="22"/>
    </location>
</feature>
<reference evidence="2" key="1">
    <citation type="submission" date="2021-12" db="EMBL/GenBank/DDBJ databases">
        <authorList>
            <person name="King R."/>
        </authorList>
    </citation>
    <scope>NUCLEOTIDE SEQUENCE</scope>
</reference>